<gene>
    <name evidence="6" type="ORF">GA0061103_5743</name>
</gene>
<dbReference type="GO" id="GO:0006457">
    <property type="term" value="P:protein folding"/>
    <property type="evidence" value="ECO:0007669"/>
    <property type="project" value="InterPro"/>
</dbReference>
<keyword evidence="3 4" id="KW-0413">Isomerase</keyword>
<comment type="function">
    <text evidence="4">PPIases accelerate the folding of proteins. It catalyzes the cis-trans isomerization of proline imidic peptide bonds in oligopeptides.</text>
</comment>
<dbReference type="RefSeq" id="WP_092715427.1">
    <property type="nucleotide sequence ID" value="NZ_FMAG01000006.1"/>
</dbReference>
<dbReference type="Proteomes" id="UP000199101">
    <property type="component" value="Unassembled WGS sequence"/>
</dbReference>
<dbReference type="OrthoDB" id="9807797at2"/>
<dbReference type="Pfam" id="PF00160">
    <property type="entry name" value="Pro_isomerase"/>
    <property type="match status" value="1"/>
</dbReference>
<evidence type="ECO:0000313" key="7">
    <source>
        <dbReference type="Proteomes" id="UP000199101"/>
    </source>
</evidence>
<dbReference type="PANTHER" id="PTHR45625">
    <property type="entry name" value="PEPTIDYL-PROLYL CIS-TRANS ISOMERASE-RELATED"/>
    <property type="match status" value="1"/>
</dbReference>
<feature type="chain" id="PRO_5008449342" description="Peptidyl-prolyl cis-trans isomerase" evidence="4">
    <location>
        <begin position="27"/>
        <end position="190"/>
    </location>
</feature>
<feature type="signal peptide" evidence="4">
    <location>
        <begin position="1"/>
        <end position="26"/>
    </location>
</feature>
<dbReference type="PANTHER" id="PTHR45625:SF4">
    <property type="entry name" value="PEPTIDYLPROLYL ISOMERASE DOMAIN AND WD REPEAT-CONTAINING PROTEIN 1"/>
    <property type="match status" value="1"/>
</dbReference>
<dbReference type="PRINTS" id="PR00153">
    <property type="entry name" value="CSAPPISMRASE"/>
</dbReference>
<comment type="catalytic activity">
    <reaction evidence="4">
        <text>[protein]-peptidylproline (omega=180) = [protein]-peptidylproline (omega=0)</text>
        <dbReference type="Rhea" id="RHEA:16237"/>
        <dbReference type="Rhea" id="RHEA-COMP:10747"/>
        <dbReference type="Rhea" id="RHEA-COMP:10748"/>
        <dbReference type="ChEBI" id="CHEBI:83833"/>
        <dbReference type="ChEBI" id="CHEBI:83834"/>
        <dbReference type="EC" id="5.2.1.8"/>
    </reaction>
</comment>
<dbReference type="PROSITE" id="PS00170">
    <property type="entry name" value="CSA_PPIASE_1"/>
    <property type="match status" value="1"/>
</dbReference>
<reference evidence="7" key="1">
    <citation type="submission" date="2016-08" db="EMBL/GenBank/DDBJ databases">
        <authorList>
            <person name="Varghese N."/>
            <person name="Submissions Spin"/>
        </authorList>
    </citation>
    <scope>NUCLEOTIDE SEQUENCE [LARGE SCALE GENOMIC DNA]</scope>
    <source>
        <strain evidence="7">HAMBI 2975</strain>
    </source>
</reference>
<organism evidence="6 7">
    <name type="scientific">Rhizobium multihospitium</name>
    <dbReference type="NCBI Taxonomy" id="410764"/>
    <lineage>
        <taxon>Bacteria</taxon>
        <taxon>Pseudomonadati</taxon>
        <taxon>Pseudomonadota</taxon>
        <taxon>Alphaproteobacteria</taxon>
        <taxon>Hyphomicrobiales</taxon>
        <taxon>Rhizobiaceae</taxon>
        <taxon>Rhizobium/Agrobacterium group</taxon>
        <taxon>Rhizobium</taxon>
    </lineage>
</organism>
<dbReference type="InterPro" id="IPR044666">
    <property type="entry name" value="Cyclophilin_A-like"/>
</dbReference>
<dbReference type="InterPro" id="IPR029000">
    <property type="entry name" value="Cyclophilin-like_dom_sf"/>
</dbReference>
<dbReference type="EMBL" id="FMAG01000006">
    <property type="protein sequence ID" value="SCB41036.1"/>
    <property type="molecule type" value="Genomic_DNA"/>
</dbReference>
<protein>
    <recommendedName>
        <fullName evidence="4">Peptidyl-prolyl cis-trans isomerase</fullName>
        <shortName evidence="4">PPIase</shortName>
        <ecNumber evidence="4">5.2.1.8</ecNumber>
    </recommendedName>
</protein>
<evidence type="ECO:0000256" key="3">
    <source>
        <dbReference type="ARBA" id="ARBA00023235"/>
    </source>
</evidence>
<evidence type="ECO:0000259" key="5">
    <source>
        <dbReference type="PROSITE" id="PS50072"/>
    </source>
</evidence>
<dbReference type="SUPFAM" id="SSF50891">
    <property type="entry name" value="Cyclophilin-like"/>
    <property type="match status" value="1"/>
</dbReference>
<evidence type="ECO:0000256" key="4">
    <source>
        <dbReference type="RuleBase" id="RU363019"/>
    </source>
</evidence>
<evidence type="ECO:0000313" key="6">
    <source>
        <dbReference type="EMBL" id="SCB41036.1"/>
    </source>
</evidence>
<dbReference type="CDD" id="cd00317">
    <property type="entry name" value="cyclophilin"/>
    <property type="match status" value="1"/>
</dbReference>
<evidence type="ECO:0000256" key="1">
    <source>
        <dbReference type="ARBA" id="ARBA00007365"/>
    </source>
</evidence>
<dbReference type="InterPro" id="IPR020892">
    <property type="entry name" value="Cyclophilin-type_PPIase_CS"/>
</dbReference>
<keyword evidence="7" id="KW-1185">Reference proteome</keyword>
<dbReference type="PROSITE" id="PS50072">
    <property type="entry name" value="CSA_PPIASE_2"/>
    <property type="match status" value="1"/>
</dbReference>
<accession>A0A1C3WMC8</accession>
<proteinExistence type="inferred from homology"/>
<comment type="similarity">
    <text evidence="1 4">Belongs to the cyclophilin-type PPIase family.</text>
</comment>
<dbReference type="AlphaFoldDB" id="A0A1C3WMC8"/>
<dbReference type="Gene3D" id="2.40.100.10">
    <property type="entry name" value="Cyclophilin-like"/>
    <property type="match status" value="1"/>
</dbReference>
<dbReference type="EC" id="5.2.1.8" evidence="4"/>
<sequence>MKLFHIALAGFLSLAAFAGSALSASAADLLTIQLKDGPVVIQLMPEVAPKHVAQIEALAKKGAYDNVVFHRVIDGFMAQTGDVQYGNAAKGFDPNKAGTGGSDLPNLPAEFSKVPFTRGTVGMARAQDPNSANSQFFIMFADGAFLNGQYTVVGKVISGMELVDKIKRGEGQNGEVSNPDKMIKVTVTKK</sequence>
<keyword evidence="4" id="KW-0732">Signal</keyword>
<keyword evidence="2 4" id="KW-0697">Rotamase</keyword>
<dbReference type="InterPro" id="IPR002130">
    <property type="entry name" value="Cyclophilin-type_PPIase_dom"/>
</dbReference>
<name>A0A1C3WMC8_9HYPH</name>
<feature type="domain" description="PPIase cyclophilin-type" evidence="5">
    <location>
        <begin position="26"/>
        <end position="190"/>
    </location>
</feature>
<dbReference type="STRING" id="410764.GA0061103_5743"/>
<dbReference type="GO" id="GO:0003755">
    <property type="term" value="F:peptidyl-prolyl cis-trans isomerase activity"/>
    <property type="evidence" value="ECO:0007669"/>
    <property type="project" value="UniProtKB-UniRule"/>
</dbReference>
<evidence type="ECO:0000256" key="2">
    <source>
        <dbReference type="ARBA" id="ARBA00023110"/>
    </source>
</evidence>